<dbReference type="GO" id="GO:0030378">
    <property type="term" value="F:serine racemase activity"/>
    <property type="evidence" value="ECO:0007669"/>
    <property type="project" value="TreeGrafter"/>
</dbReference>
<dbReference type="NCBIfam" id="NF005454">
    <property type="entry name" value="PRK07048.1"/>
    <property type="match status" value="1"/>
</dbReference>
<evidence type="ECO:0000256" key="2">
    <source>
        <dbReference type="ARBA" id="ARBA00010869"/>
    </source>
</evidence>
<comment type="similarity">
    <text evidence="2">Belongs to the serine/threonine dehydratase family.</text>
</comment>
<sequence>MPSCSFWVCLLFPHQAAANHNNGGKLPVMVSYTVVVLMYLLAVCSTQRSQLYTNAFVSRSSSRVFRVMTSSALSSTTMEGRVGLDLPTYEDVVEASGILKGVAHETPVLTSRTLNEKLNADVYIKCENFQRIGAFKFRGGFNALSHLTEEQRQAGVLTFSSGNHAQAIALSAKLHGCKATIVMPSDAPKLKVKATKGYGANVIFYDRFTEDREAIAKEIQQKEGAIFVPPYDQKYVIAGQGTAAKELFDTLRADHGVDELDYFFVCVGGGGLISGCALATHALSPKTKVIGVEPEAGNDAQQSMEKGEIVKIACPATIADGAQTQYIGPMTFAIMQDKVDRIITVTDDELVEGMRFFGERMKIIVEPTGCLGIAGLQKMVSAGEIPAGSKCGVLISGGNVDLARYCELVNA</sequence>
<keyword evidence="4" id="KW-0456">Lyase</keyword>
<gene>
    <name evidence="7" type="ORF">GOCE00092_LOCUS20950</name>
</gene>
<evidence type="ECO:0000256" key="4">
    <source>
        <dbReference type="ARBA" id="ARBA00023239"/>
    </source>
</evidence>
<reference evidence="7" key="1">
    <citation type="submission" date="2021-01" db="EMBL/GenBank/DDBJ databases">
        <authorList>
            <person name="Corre E."/>
            <person name="Pelletier E."/>
            <person name="Niang G."/>
            <person name="Scheremetjew M."/>
            <person name="Finn R."/>
            <person name="Kale V."/>
            <person name="Holt S."/>
            <person name="Cochrane G."/>
            <person name="Meng A."/>
            <person name="Brown T."/>
            <person name="Cohen L."/>
        </authorList>
    </citation>
    <scope>NUCLEOTIDE SEQUENCE</scope>
    <source>
        <strain evidence="7">CCMP 410</strain>
    </source>
</reference>
<dbReference type="Pfam" id="PF00291">
    <property type="entry name" value="PALP"/>
    <property type="match status" value="1"/>
</dbReference>
<dbReference type="GO" id="GO:0018114">
    <property type="term" value="F:threonine racemase activity"/>
    <property type="evidence" value="ECO:0007669"/>
    <property type="project" value="TreeGrafter"/>
</dbReference>
<dbReference type="AlphaFoldDB" id="A0A7S1VGT2"/>
<proteinExistence type="inferred from homology"/>
<keyword evidence="3" id="KW-0663">Pyridoxal phosphate</keyword>
<dbReference type="EMBL" id="HBGK01040108">
    <property type="protein sequence ID" value="CAD9299443.1"/>
    <property type="molecule type" value="Transcribed_RNA"/>
</dbReference>
<evidence type="ECO:0000256" key="1">
    <source>
        <dbReference type="ARBA" id="ARBA00001933"/>
    </source>
</evidence>
<dbReference type="GO" id="GO:0070179">
    <property type="term" value="P:D-serine biosynthetic process"/>
    <property type="evidence" value="ECO:0007669"/>
    <property type="project" value="TreeGrafter"/>
</dbReference>
<dbReference type="InterPro" id="IPR001926">
    <property type="entry name" value="TrpB-like_PALP"/>
</dbReference>
<dbReference type="Gene3D" id="3.40.50.1100">
    <property type="match status" value="2"/>
</dbReference>
<dbReference type="GO" id="GO:0000287">
    <property type="term" value="F:magnesium ion binding"/>
    <property type="evidence" value="ECO:0007669"/>
    <property type="project" value="TreeGrafter"/>
</dbReference>
<dbReference type="PANTHER" id="PTHR43050">
    <property type="entry name" value="SERINE / THREONINE RACEMASE FAMILY MEMBER"/>
    <property type="match status" value="1"/>
</dbReference>
<feature type="signal peptide" evidence="5">
    <location>
        <begin position="1"/>
        <end position="18"/>
    </location>
</feature>
<dbReference type="PANTHER" id="PTHR43050:SF1">
    <property type="entry name" value="SERINE RACEMASE"/>
    <property type="match status" value="1"/>
</dbReference>
<feature type="domain" description="Tryptophan synthase beta chain-like PALP" evidence="6">
    <location>
        <begin position="104"/>
        <end position="397"/>
    </location>
</feature>
<evidence type="ECO:0000256" key="3">
    <source>
        <dbReference type="ARBA" id="ARBA00022898"/>
    </source>
</evidence>
<evidence type="ECO:0000256" key="5">
    <source>
        <dbReference type="SAM" id="SignalP"/>
    </source>
</evidence>
<accession>A0A7S1VGT2</accession>
<protein>
    <recommendedName>
        <fullName evidence="6">Tryptophan synthase beta chain-like PALP domain-containing protein</fullName>
    </recommendedName>
</protein>
<evidence type="ECO:0000313" key="7">
    <source>
        <dbReference type="EMBL" id="CAD9299443.1"/>
    </source>
</evidence>
<dbReference type="InterPro" id="IPR036052">
    <property type="entry name" value="TrpB-like_PALP_sf"/>
</dbReference>
<dbReference type="GO" id="GO:0030170">
    <property type="term" value="F:pyridoxal phosphate binding"/>
    <property type="evidence" value="ECO:0007669"/>
    <property type="project" value="TreeGrafter"/>
</dbReference>
<keyword evidence="5" id="KW-0732">Signal</keyword>
<dbReference type="SUPFAM" id="SSF53686">
    <property type="entry name" value="Tryptophan synthase beta subunit-like PLP-dependent enzymes"/>
    <property type="match status" value="1"/>
</dbReference>
<dbReference type="CDD" id="cd01562">
    <property type="entry name" value="Thr-dehyd"/>
    <property type="match status" value="1"/>
</dbReference>
<dbReference type="GO" id="GO:0003941">
    <property type="term" value="F:L-serine ammonia-lyase activity"/>
    <property type="evidence" value="ECO:0007669"/>
    <property type="project" value="TreeGrafter"/>
</dbReference>
<dbReference type="GO" id="GO:0005524">
    <property type="term" value="F:ATP binding"/>
    <property type="evidence" value="ECO:0007669"/>
    <property type="project" value="TreeGrafter"/>
</dbReference>
<name>A0A7S1VGT2_9STRA</name>
<comment type="cofactor">
    <cofactor evidence="1">
        <name>pyridoxal 5'-phosphate</name>
        <dbReference type="ChEBI" id="CHEBI:597326"/>
    </cofactor>
</comment>
<dbReference type="FunFam" id="3.40.50.1100:FF:000007">
    <property type="entry name" value="L-threonine dehydratase catabolic TdcB"/>
    <property type="match status" value="1"/>
</dbReference>
<evidence type="ECO:0000259" key="6">
    <source>
        <dbReference type="Pfam" id="PF00291"/>
    </source>
</evidence>
<feature type="chain" id="PRO_5031546414" description="Tryptophan synthase beta chain-like PALP domain-containing protein" evidence="5">
    <location>
        <begin position="19"/>
        <end position="411"/>
    </location>
</feature>
<organism evidence="7">
    <name type="scientific">Grammatophora oceanica</name>
    <dbReference type="NCBI Taxonomy" id="210454"/>
    <lineage>
        <taxon>Eukaryota</taxon>
        <taxon>Sar</taxon>
        <taxon>Stramenopiles</taxon>
        <taxon>Ochrophyta</taxon>
        <taxon>Bacillariophyta</taxon>
        <taxon>Fragilariophyceae</taxon>
        <taxon>Fragilariophycidae</taxon>
        <taxon>Rhabdonematales</taxon>
        <taxon>Grammatophoraceae</taxon>
        <taxon>Grammatophora</taxon>
    </lineage>
</organism>